<dbReference type="InterPro" id="IPR012337">
    <property type="entry name" value="RNaseH-like_sf"/>
</dbReference>
<dbReference type="PROSITE" id="PS00116">
    <property type="entry name" value="DNA_POLYMERASE_B"/>
    <property type="match status" value="1"/>
</dbReference>
<dbReference type="InterPro" id="IPR043502">
    <property type="entry name" value="DNA/RNA_pol_sf"/>
</dbReference>
<comment type="similarity">
    <text evidence="1 7">Belongs to the DNA polymerase type-B family.</text>
</comment>
<dbReference type="GO" id="GO:0003677">
    <property type="term" value="F:DNA binding"/>
    <property type="evidence" value="ECO:0007669"/>
    <property type="project" value="UniProtKB-KW"/>
</dbReference>
<name>A0A7C3IWP0_9CREN</name>
<organism evidence="11">
    <name type="scientific">Candidatus Methanomethylicus mesodigestus</name>
    <dbReference type="NCBI Taxonomy" id="1867258"/>
    <lineage>
        <taxon>Archaea</taxon>
        <taxon>Thermoproteota</taxon>
        <taxon>Methanosuratincolia</taxon>
        <taxon>Candidatus Methanomethylicales</taxon>
        <taxon>Candidatus Methanomethylicaceae</taxon>
        <taxon>Candidatus Methanomethylicus</taxon>
    </lineage>
</organism>
<evidence type="ECO:0000256" key="2">
    <source>
        <dbReference type="ARBA" id="ARBA00022679"/>
    </source>
</evidence>
<dbReference type="Pfam" id="PF00136">
    <property type="entry name" value="DNA_pol_B"/>
    <property type="match status" value="1"/>
</dbReference>
<protein>
    <recommendedName>
        <fullName evidence="7">DNA polymerase</fullName>
        <ecNumber evidence="7">2.7.7.7</ecNumber>
    </recommendedName>
</protein>
<comment type="catalytic activity">
    <reaction evidence="6 7">
        <text>DNA(n) + a 2'-deoxyribonucleoside 5'-triphosphate = DNA(n+1) + diphosphate</text>
        <dbReference type="Rhea" id="RHEA:22508"/>
        <dbReference type="Rhea" id="RHEA-COMP:17339"/>
        <dbReference type="Rhea" id="RHEA-COMP:17340"/>
        <dbReference type="ChEBI" id="CHEBI:33019"/>
        <dbReference type="ChEBI" id="CHEBI:61560"/>
        <dbReference type="ChEBI" id="CHEBI:173112"/>
        <dbReference type="EC" id="2.7.7.7"/>
    </reaction>
</comment>
<evidence type="ECO:0000256" key="7">
    <source>
        <dbReference type="RuleBase" id="RU000442"/>
    </source>
</evidence>
<dbReference type="Gene3D" id="3.90.1600.10">
    <property type="entry name" value="Palm domain of DNA polymerase"/>
    <property type="match status" value="1"/>
</dbReference>
<dbReference type="EMBL" id="DSTX01000002">
    <property type="protein sequence ID" value="HFK20090.1"/>
    <property type="molecule type" value="Genomic_DNA"/>
</dbReference>
<dbReference type="PRINTS" id="PR00106">
    <property type="entry name" value="DNAPOLB"/>
</dbReference>
<evidence type="ECO:0000256" key="5">
    <source>
        <dbReference type="ARBA" id="ARBA00023125"/>
    </source>
</evidence>
<dbReference type="PANTHER" id="PTHR10322:SF20">
    <property type="entry name" value="DNA POLYMERASE 1"/>
    <property type="match status" value="1"/>
</dbReference>
<feature type="domain" description="DNA-directed DNA polymerase family B multifunctional" evidence="9">
    <location>
        <begin position="487"/>
        <end position="873"/>
    </location>
</feature>
<feature type="compositionally biased region" description="Acidic residues" evidence="8">
    <location>
        <begin position="38"/>
        <end position="55"/>
    </location>
</feature>
<evidence type="ECO:0000313" key="11">
    <source>
        <dbReference type="EMBL" id="HFK20090.1"/>
    </source>
</evidence>
<dbReference type="InterPro" id="IPR036397">
    <property type="entry name" value="RNaseH_sf"/>
</dbReference>
<dbReference type="SMART" id="SM00486">
    <property type="entry name" value="POLBc"/>
    <property type="match status" value="1"/>
</dbReference>
<evidence type="ECO:0000256" key="3">
    <source>
        <dbReference type="ARBA" id="ARBA00022695"/>
    </source>
</evidence>
<dbReference type="FunFam" id="1.10.287.690:FF:000011">
    <property type="entry name" value="DNA polymerase"/>
    <property type="match status" value="1"/>
</dbReference>
<keyword evidence="3 7" id="KW-0548">Nucleotidyltransferase</keyword>
<evidence type="ECO:0000256" key="6">
    <source>
        <dbReference type="ARBA" id="ARBA00049244"/>
    </source>
</evidence>
<dbReference type="Gene3D" id="1.10.287.1390">
    <property type="match status" value="2"/>
</dbReference>
<dbReference type="GO" id="GO:0003887">
    <property type="term" value="F:DNA-directed DNA polymerase activity"/>
    <property type="evidence" value="ECO:0007669"/>
    <property type="project" value="UniProtKB-KW"/>
</dbReference>
<keyword evidence="4 7" id="KW-0239">DNA-directed DNA polymerase</keyword>
<keyword evidence="2 7" id="KW-0808">Transferase</keyword>
<dbReference type="SUPFAM" id="SSF53098">
    <property type="entry name" value="Ribonuclease H-like"/>
    <property type="match status" value="1"/>
</dbReference>
<feature type="compositionally biased region" description="Basic and acidic residues" evidence="8">
    <location>
        <begin position="24"/>
        <end position="36"/>
    </location>
</feature>
<evidence type="ECO:0000256" key="8">
    <source>
        <dbReference type="SAM" id="MobiDB-lite"/>
    </source>
</evidence>
<feature type="compositionally biased region" description="Basic and acidic residues" evidence="8">
    <location>
        <begin position="1"/>
        <end position="13"/>
    </location>
</feature>
<dbReference type="InterPro" id="IPR006133">
    <property type="entry name" value="DNA-dir_DNA_pol_B_exonuc"/>
</dbReference>
<reference evidence="11" key="1">
    <citation type="journal article" date="2020" name="mSystems">
        <title>Genome- and Community-Level Interaction Insights into Carbon Utilization and Element Cycling Functions of Hydrothermarchaeota in Hydrothermal Sediment.</title>
        <authorList>
            <person name="Zhou Z."/>
            <person name="Liu Y."/>
            <person name="Xu W."/>
            <person name="Pan J."/>
            <person name="Luo Z.H."/>
            <person name="Li M."/>
        </authorList>
    </citation>
    <scope>NUCLEOTIDE SEQUENCE [LARGE SCALE GENOMIC DNA]</scope>
    <source>
        <strain evidence="11">SpSt-468</strain>
    </source>
</reference>
<dbReference type="Gene3D" id="3.30.420.10">
    <property type="entry name" value="Ribonuclease H-like superfamily/Ribonuclease H"/>
    <property type="match status" value="1"/>
</dbReference>
<dbReference type="AlphaFoldDB" id="A0A7C3IWP0"/>
<accession>A0A7C3IWP0</accession>
<dbReference type="GO" id="GO:0000166">
    <property type="term" value="F:nucleotide binding"/>
    <property type="evidence" value="ECO:0007669"/>
    <property type="project" value="InterPro"/>
</dbReference>
<dbReference type="GO" id="GO:0006261">
    <property type="term" value="P:DNA-templated DNA replication"/>
    <property type="evidence" value="ECO:0007669"/>
    <property type="project" value="TreeGrafter"/>
</dbReference>
<evidence type="ECO:0000259" key="10">
    <source>
        <dbReference type="Pfam" id="PF03104"/>
    </source>
</evidence>
<feature type="domain" description="DNA-directed DNA polymerase family B exonuclease" evidence="10">
    <location>
        <begin position="195"/>
        <end position="375"/>
    </location>
</feature>
<dbReference type="Gene3D" id="1.10.287.690">
    <property type="entry name" value="Helix hairpin bin"/>
    <property type="match status" value="1"/>
</dbReference>
<evidence type="ECO:0000256" key="4">
    <source>
        <dbReference type="ARBA" id="ARBA00022932"/>
    </source>
</evidence>
<dbReference type="PANTHER" id="PTHR10322">
    <property type="entry name" value="DNA POLYMERASE CATALYTIC SUBUNIT"/>
    <property type="match status" value="1"/>
</dbReference>
<dbReference type="InterPro" id="IPR017964">
    <property type="entry name" value="DNA-dir_DNA_pol_B_CS"/>
</dbReference>
<comment type="caution">
    <text evidence="11">The sequence shown here is derived from an EMBL/GenBank/DDBJ whole genome shotgun (WGS) entry which is preliminary data.</text>
</comment>
<keyword evidence="5 7" id="KW-0238">DNA-binding</keyword>
<keyword evidence="7" id="KW-0235">DNA replication</keyword>
<evidence type="ECO:0000259" key="9">
    <source>
        <dbReference type="Pfam" id="PF00136"/>
    </source>
</evidence>
<dbReference type="InterPro" id="IPR006172">
    <property type="entry name" value="DNA-dir_DNA_pol_B"/>
</dbReference>
<dbReference type="Pfam" id="PF03104">
    <property type="entry name" value="DNA_pol_B_exo1"/>
    <property type="match status" value="1"/>
</dbReference>
<dbReference type="InterPro" id="IPR050240">
    <property type="entry name" value="DNA_pol_type-B"/>
</dbReference>
<proteinExistence type="inferred from homology"/>
<dbReference type="InterPro" id="IPR023211">
    <property type="entry name" value="DNA_pol_palm_dom_sf"/>
</dbReference>
<dbReference type="SUPFAM" id="SSF56672">
    <property type="entry name" value="DNA/RNA polymerases"/>
    <property type="match status" value="1"/>
</dbReference>
<dbReference type="EC" id="2.7.7.7" evidence="7"/>
<dbReference type="NCBIfam" id="NF004417">
    <property type="entry name" value="PRK05761.1-3"/>
    <property type="match status" value="1"/>
</dbReference>
<feature type="region of interest" description="Disordered" evidence="8">
    <location>
        <begin position="1"/>
        <end position="55"/>
    </location>
</feature>
<evidence type="ECO:0000256" key="1">
    <source>
        <dbReference type="ARBA" id="ARBA00005755"/>
    </source>
</evidence>
<dbReference type="InterPro" id="IPR006134">
    <property type="entry name" value="DNA-dir_DNA_pol_B_multi_dom"/>
</dbReference>
<gene>
    <name evidence="11" type="ORF">ENS19_02305</name>
</gene>
<sequence>MGGEKPKEAEKKAPAKSRPPHGAGSEEKVDEQRGGDSNEGEPLEEASAYDDLEGDLESEEPYLHEEAPEHEEYIERTIYEAESPPDTWTCVLLSVSYSGAKGKALAKLYDVEKGKIYFWYDNTGHEPYCLTDMPLQDLKSNRSIAAHPGFDPKGTREVEKYDLLHDRPVRMTKVAAKDPLSIGGRDDSIRELLRDSWEDRIRYHECYTYDMQLIPGYYYRVKGGDLVRDPPHYKAAPLGELFQKSSPEFMKSLEEWFPLLVSPVPDYRRVAIDIEVMTEAQDRIPDPKTARNPVICVSLAGSDGLKEVLILRREGVEEGARPRELAEDVELEFFDDELDLLKALFARMLDYPIVMTFNGDNFDLHYLYNRAHVLGMRKEEVPIIMGREIALLPVGVHVDLYKFFHNHAIQIYAFGNAYKEVTLDAIASALLEIRKIPLEKPFAELSYHELANYCFRDSLITLQLTSERHNIAMNLITMIMRISRLSMEDVTRQGVSSWIRSLFFAQHRLENCLIPRREDIDREKGEASTTAIIKGKKYQGAIVIKPQSGVFFNVVVVDFASLYPSIISKWNLSYETVRCPHKECRSNLVPTTPHWVCTRRHGMMSIIIGLLRDVRVKWFKIKSKDPALSEEERNWYKIVQQALKVFLNASYGVFGAEIFPLYCLPLADSTTAIGRYIITQTIEKAKGISIEVLYSDTDSLFLLAPRKDQISQLLNWAESELGIDLEVDKRYTYVAFSGRKKNYLGVMENGVVDIKGLMGKKRNTPPFIKDAFAEMTQVLRDVKTPQDFENAKVMIKEIVQNCYNRLKGRKFPLESLAFKVMLARPTESYRKTTPQHVKAAKQLAEKGKEVKPGDLISFVKVSGPVGVKPVQLARIDEIDVEKYVGHIESTFGQVLEALNIEFDEIVGVKRLEFFSR</sequence>